<geneLocation type="plasmid" evidence="1 2">
    <name>AZO_p2</name>
</geneLocation>
<dbReference type="AlphaFoldDB" id="G7ZCN8"/>
<accession>G7ZCN8</accession>
<dbReference type="HOGENOM" id="CLU_2535388_0_0_5"/>
<name>G7ZCN8_AZOL4</name>
<reference evidence="2" key="1">
    <citation type="journal article" date="2011" name="PLoS Genet.">
        <title>Azospirillum genomes reveal transition of bacteria from aquatic to terrestrial environments.</title>
        <authorList>
            <person name="Wisniewski-Dye F."/>
            <person name="Borziak K."/>
            <person name="Khalsa-Moyers G."/>
            <person name="Alexandre G."/>
            <person name="Sukharnikov L.O."/>
            <person name="Wuichet K."/>
            <person name="Hurst G.B."/>
            <person name="McDonald W.H."/>
            <person name="Robertson J.S."/>
            <person name="Barbe V."/>
            <person name="Calteau A."/>
            <person name="Rouy Z."/>
            <person name="Mangenot S."/>
            <person name="Prigent-Combaret C."/>
            <person name="Normand P."/>
            <person name="Boyer M."/>
            <person name="Siguier P."/>
            <person name="Dessaux Y."/>
            <person name="Elmerich C."/>
            <person name="Condemine G."/>
            <person name="Krishnen G."/>
            <person name="Kennedy I."/>
            <person name="Paterson A.H."/>
            <person name="Gonzalez V."/>
            <person name="Mavingui P."/>
            <person name="Zhulin I.B."/>
        </authorList>
    </citation>
    <scope>NUCLEOTIDE SEQUENCE [LARGE SCALE GENOMIC DNA]</scope>
    <source>
        <strain evidence="2">4B</strain>
    </source>
</reference>
<keyword evidence="2" id="KW-1185">Reference proteome</keyword>
<dbReference type="EMBL" id="FQ311870">
    <property type="protein sequence ID" value="CBS89519.1"/>
    <property type="molecule type" value="Genomic_DNA"/>
</dbReference>
<proteinExistence type="predicted"/>
<dbReference type="Proteomes" id="UP000005667">
    <property type="component" value="Plasmid AZO_p2"/>
</dbReference>
<protein>
    <submittedName>
        <fullName evidence="1">Uncharacterized protein</fullName>
    </submittedName>
</protein>
<organism evidence="1 2">
    <name type="scientific">Azospirillum lipoferum (strain 4B)</name>
    <dbReference type="NCBI Taxonomy" id="862719"/>
    <lineage>
        <taxon>Bacteria</taxon>
        <taxon>Pseudomonadati</taxon>
        <taxon>Pseudomonadota</taxon>
        <taxon>Alphaproteobacteria</taxon>
        <taxon>Rhodospirillales</taxon>
        <taxon>Azospirillaceae</taxon>
        <taxon>Azospirillum</taxon>
    </lineage>
</organism>
<evidence type="ECO:0000313" key="1">
    <source>
        <dbReference type="EMBL" id="CBS89519.1"/>
    </source>
</evidence>
<sequence length="83" mass="9238">MPPGSQPVIGRDILVASYIHQLGPSNGTGKCGRASLGPWLYTRPGWQHLSMFRRLPKNTFIEITKIRGEHLNDSVSLPVPFKL</sequence>
<evidence type="ECO:0000313" key="2">
    <source>
        <dbReference type="Proteomes" id="UP000005667"/>
    </source>
</evidence>
<dbReference type="KEGG" id="ali:AZOLI_p20374"/>
<gene>
    <name evidence="1" type="ordered locus">AZOLI_p20374</name>
</gene>
<keyword evidence="1" id="KW-0614">Plasmid</keyword>